<feature type="binding site" evidence="6">
    <location>
        <position position="186"/>
    </location>
    <ligand>
        <name>Ca(2+)</name>
        <dbReference type="ChEBI" id="CHEBI:29108"/>
    </ligand>
</feature>
<evidence type="ECO:0000256" key="6">
    <source>
        <dbReference type="PIRSR" id="PIRSR001227-2"/>
    </source>
</evidence>
<protein>
    <submittedName>
        <fullName evidence="8">Penicilin amidase</fullName>
    </submittedName>
    <submittedName>
        <fullName evidence="7">Peptidase S45</fullName>
    </submittedName>
</protein>
<dbReference type="PANTHER" id="PTHR34218:SF4">
    <property type="entry name" value="ACYL-HOMOSERINE LACTONE ACYLASE QUIP"/>
    <property type="match status" value="1"/>
</dbReference>
<name>A0A0K8QNS6_9GAMM</name>
<keyword evidence="6" id="KW-0106">Calcium</keyword>
<keyword evidence="9" id="KW-1185">Reference proteome</keyword>
<dbReference type="PIRSF" id="PIRSF001227">
    <property type="entry name" value="Pen_acylase"/>
    <property type="match status" value="1"/>
</dbReference>
<evidence type="ECO:0000256" key="3">
    <source>
        <dbReference type="ARBA" id="ARBA00023145"/>
    </source>
</evidence>
<proteinExistence type="inferred from homology"/>
<comment type="similarity">
    <text evidence="1">Belongs to the peptidase S45 family.</text>
</comment>
<dbReference type="Gene3D" id="1.10.1400.10">
    <property type="match status" value="1"/>
</dbReference>
<dbReference type="GO" id="GO:0017000">
    <property type="term" value="P:antibiotic biosynthetic process"/>
    <property type="evidence" value="ECO:0007669"/>
    <property type="project" value="InterPro"/>
</dbReference>
<feature type="binding site" evidence="6">
    <location>
        <position position="341"/>
    </location>
    <ligand>
        <name>Ca(2+)</name>
        <dbReference type="ChEBI" id="CHEBI:29108"/>
    </ligand>
</feature>
<dbReference type="InterPro" id="IPR029055">
    <property type="entry name" value="Ntn_hydrolases_N"/>
</dbReference>
<feature type="binding site" evidence="6">
    <location>
        <position position="344"/>
    </location>
    <ligand>
        <name>Ca(2+)</name>
        <dbReference type="ChEBI" id="CHEBI:29108"/>
    </ligand>
</feature>
<dbReference type="GO" id="GO:0016811">
    <property type="term" value="F:hydrolase activity, acting on carbon-nitrogen (but not peptide) bonds, in linear amides"/>
    <property type="evidence" value="ECO:0007669"/>
    <property type="project" value="InterPro"/>
</dbReference>
<gene>
    <name evidence="7" type="ORF">MBSD_1153</name>
    <name evidence="8" type="ORF">MBSD_n1858</name>
</gene>
<dbReference type="InterPro" id="IPR043147">
    <property type="entry name" value="Penicillin_amidase_A-knob"/>
</dbReference>
<reference evidence="7" key="1">
    <citation type="submission" date="2015-03" db="EMBL/GenBank/DDBJ databases">
        <title>Draft genome sequence of Mizugakiibacter sediminis skMP5.</title>
        <authorList>
            <person name="Watanabe T."/>
            <person name="Kojima H."/>
            <person name="Fukui M."/>
        </authorList>
    </citation>
    <scope>NUCLEOTIDE SEQUENCE</scope>
    <source>
        <strain evidence="7">SkMP5</strain>
    </source>
</reference>
<accession>A0A0K8QNS6</accession>
<dbReference type="SUPFAM" id="SSF56235">
    <property type="entry name" value="N-terminal nucleophile aminohydrolases (Ntn hydrolases)"/>
    <property type="match status" value="1"/>
</dbReference>
<reference evidence="8" key="2">
    <citation type="submission" date="2015-08" db="EMBL/GenBank/DDBJ databases">
        <title>Complete DNA Sequence of Pseudomonas syringae pv. actinidiae, the Causal Agent of Kiwifruit Canker Disease.</title>
        <authorList>
            <person name="Rikkerink E.H.A."/>
            <person name="Fineran P.C."/>
        </authorList>
    </citation>
    <scope>NUCLEOTIDE SEQUENCE</scope>
    <source>
        <strain evidence="8">SkMP5</strain>
    </source>
</reference>
<dbReference type="AlphaFoldDB" id="A0A0K8QNS6"/>
<dbReference type="OrthoDB" id="9760084at2"/>
<dbReference type="Gene3D" id="2.30.120.10">
    <property type="match status" value="1"/>
</dbReference>
<dbReference type="InterPro" id="IPR043146">
    <property type="entry name" value="Penicillin_amidase_N_B-knob"/>
</dbReference>
<dbReference type="Pfam" id="PF01804">
    <property type="entry name" value="Penicil_amidase"/>
    <property type="match status" value="1"/>
</dbReference>
<evidence type="ECO:0000256" key="2">
    <source>
        <dbReference type="ARBA" id="ARBA00022801"/>
    </source>
</evidence>
<keyword evidence="2" id="KW-0378">Hydrolase</keyword>
<evidence type="ECO:0000256" key="4">
    <source>
        <dbReference type="ARBA" id="ARBA00038735"/>
    </source>
</evidence>
<dbReference type="InterPro" id="IPR014395">
    <property type="entry name" value="Pen/GL7ACA/AHL_acylase"/>
</dbReference>
<evidence type="ECO:0000313" key="8">
    <source>
        <dbReference type="EMBL" id="GAP66550.1"/>
    </source>
</evidence>
<evidence type="ECO:0000256" key="1">
    <source>
        <dbReference type="ARBA" id="ARBA00006586"/>
    </source>
</evidence>
<dbReference type="Gene3D" id="1.10.439.10">
    <property type="entry name" value="Penicillin Amidohydrolase, domain 1"/>
    <property type="match status" value="1"/>
</dbReference>
<dbReference type="Gene3D" id="3.60.20.10">
    <property type="entry name" value="Glutamine Phosphoribosylpyrophosphate, subunit 1, domain 1"/>
    <property type="match status" value="1"/>
</dbReference>
<keyword evidence="3" id="KW-0865">Zymogen</keyword>
<dbReference type="CDD" id="cd03747">
    <property type="entry name" value="Ntn_PGA_like"/>
    <property type="match status" value="1"/>
</dbReference>
<dbReference type="Proteomes" id="UP000253740">
    <property type="component" value="Unassembled WGS sequence"/>
</dbReference>
<feature type="active site" description="Nucleophile" evidence="5">
    <location>
        <position position="262"/>
    </location>
</feature>
<dbReference type="PANTHER" id="PTHR34218">
    <property type="entry name" value="PEPTIDASE S45 PENICILLIN AMIDASE"/>
    <property type="match status" value="1"/>
</dbReference>
<dbReference type="RefSeq" id="WP_062537145.1">
    <property type="nucleotide sequence ID" value="NZ_DF970211.1"/>
</dbReference>
<comment type="cofactor">
    <cofactor evidence="6">
        <name>Ca(2+)</name>
        <dbReference type="ChEBI" id="CHEBI:29108"/>
    </cofactor>
    <text evidence="6">Binds 1 Ca(2+) ion per dimer.</text>
</comment>
<organism evidence="8">
    <name type="scientific">Mizugakiibacter sediminis</name>
    <dbReference type="NCBI Taxonomy" id="1475481"/>
    <lineage>
        <taxon>Bacteria</taxon>
        <taxon>Pseudomonadati</taxon>
        <taxon>Pseudomonadota</taxon>
        <taxon>Gammaproteobacteria</taxon>
        <taxon>Lysobacterales</taxon>
        <taxon>Rhodanobacteraceae</taxon>
        <taxon>Mizugakiibacter</taxon>
    </lineage>
</organism>
<dbReference type="STRING" id="1475481.GCA_000953855_01894"/>
<dbReference type="EMBL" id="DF952378">
    <property type="protein sequence ID" value="GAN44618.1"/>
    <property type="molecule type" value="Genomic_DNA"/>
</dbReference>
<evidence type="ECO:0000313" key="7">
    <source>
        <dbReference type="EMBL" id="GAN44618.1"/>
    </source>
</evidence>
<evidence type="ECO:0000256" key="5">
    <source>
        <dbReference type="PIRSR" id="PIRSR001227-1"/>
    </source>
</evidence>
<dbReference type="GO" id="GO:0046872">
    <property type="term" value="F:metal ion binding"/>
    <property type="evidence" value="ECO:0007669"/>
    <property type="project" value="UniProtKB-KW"/>
</dbReference>
<dbReference type="InterPro" id="IPR023343">
    <property type="entry name" value="Penicillin_amidase_dom1"/>
</dbReference>
<dbReference type="HOGENOM" id="CLU_011790_4_0_6"/>
<comment type="subunit">
    <text evidence="4">Heterodimer of an alpha subunit and a beta subunit processed from the same precursor.</text>
</comment>
<dbReference type="InterPro" id="IPR002692">
    <property type="entry name" value="S45"/>
</dbReference>
<keyword evidence="6" id="KW-0479">Metal-binding</keyword>
<dbReference type="EMBL" id="DF970211">
    <property type="protein sequence ID" value="GAP66550.1"/>
    <property type="molecule type" value="Genomic_DNA"/>
</dbReference>
<evidence type="ECO:0000313" key="9">
    <source>
        <dbReference type="Proteomes" id="UP000253740"/>
    </source>
</evidence>
<sequence length="799" mass="87573">MRWLRRALAAAAVLALLAGGTGWLLLAGSLPQLDGRIAAPGLQAPVTVSRDARGVATIEAKNRRDLAWATGFVHAQERYFQMDLLRRVAAGELAELVGPAAIEVDIKHRRHRFRALAERVYAALPPDERALADAYRDGVNAGLAALDVRPWEYLLLRARPQRWRSEDSLLVIEAMFLDLNSDGYDERDLRLAQMRAALPQPVLALLTAREGLWEAPLQGAASPPPSIPGPEVFDLRRTALGPLPDTARIAATLAPAEARPGSNNFAVAGALTATGAAIVANDMHLTLRVPDIWFRARLRYPDASAPGGVRDLNGVTLPGVPALVAGSNGRIAWAFTNSYGDWEDWVRVLRDPADPQRYRVPEGWARIERHDEVIRVRGAAPRTVAVEDTRWGPILAHDVDGTPLALAWTAQLPRALNLSLMRLEQAADADAALAMAPSFGMPAQNFVVGDARGHIGWTLTGNALPLRAGYDPDFPADWSRPGTGWTGFAAAAQYPRIENPADGRLWTANNRTTSDAWLALLGDSGYDNGARAQQIRDDLRARSHFAPADLLAIQLDDRALFLARWQRLLQDTLAGSEEPALVELRRLTARWRGRATVDSVDYRLVRAFRDEVERQVLAPFVARVQARFPDFELPRELDREAAVWALVTQQPPYLLDPRYPDWHALLTSSARAVAERLGAEPGGLAARTWGERNTAAIRHPLSAALPGFLSRFLDMPREPLPGDRDMPRVQAPAFGASERFGIMPGHEDLSYLHMPGGQSGHPLSPFHGAGHEDWVRGVPTPLLPGPARHRMTLQPAVAR</sequence>